<dbReference type="EMBL" id="MAVT02000947">
    <property type="protein sequence ID" value="POS72691.1"/>
    <property type="molecule type" value="Genomic_DNA"/>
</dbReference>
<sequence>MHTNAGAKQALAKLASLHKESLQAPASTIAGALMELHSRFAFSPNYAVSRFMDANLTTILAIQDLHRSSRPSVTASATQYRQLAGAGGAR</sequence>
<dbReference type="Proteomes" id="UP000094444">
    <property type="component" value="Unassembled WGS sequence"/>
</dbReference>
<reference evidence="1" key="1">
    <citation type="submission" date="2017-09" db="EMBL/GenBank/DDBJ databases">
        <title>Polyketide synthases of a Diaporthe helianthi virulent isolate.</title>
        <authorList>
            <person name="Baroncelli R."/>
        </authorList>
    </citation>
    <scope>NUCLEOTIDE SEQUENCE [LARGE SCALE GENOMIC DNA]</scope>
    <source>
        <strain evidence="1">7/96</strain>
    </source>
</reference>
<evidence type="ECO:0000313" key="1">
    <source>
        <dbReference type="EMBL" id="POS72691.1"/>
    </source>
</evidence>
<keyword evidence="2" id="KW-1185">Reference proteome</keyword>
<dbReference type="InParanoid" id="A0A2P5HR41"/>
<evidence type="ECO:0000313" key="2">
    <source>
        <dbReference type="Proteomes" id="UP000094444"/>
    </source>
</evidence>
<name>A0A2P5HR41_DIAHE</name>
<comment type="caution">
    <text evidence="1">The sequence shown here is derived from an EMBL/GenBank/DDBJ whole genome shotgun (WGS) entry which is preliminary data.</text>
</comment>
<dbReference type="OrthoDB" id="10524988at2759"/>
<organism evidence="1 2">
    <name type="scientific">Diaporthe helianthi</name>
    <dbReference type="NCBI Taxonomy" id="158607"/>
    <lineage>
        <taxon>Eukaryota</taxon>
        <taxon>Fungi</taxon>
        <taxon>Dikarya</taxon>
        <taxon>Ascomycota</taxon>
        <taxon>Pezizomycotina</taxon>
        <taxon>Sordariomycetes</taxon>
        <taxon>Sordariomycetidae</taxon>
        <taxon>Diaporthales</taxon>
        <taxon>Diaporthaceae</taxon>
        <taxon>Diaporthe</taxon>
    </lineage>
</organism>
<proteinExistence type="predicted"/>
<gene>
    <name evidence="1" type="ORF">DHEL01_v208915</name>
</gene>
<accession>A0A2P5HR41</accession>
<protein>
    <submittedName>
        <fullName evidence="1">Uncharacterized protein</fullName>
    </submittedName>
</protein>
<dbReference type="AlphaFoldDB" id="A0A2P5HR41"/>